<sequence>MAPLAGPLLIGYLLNWGLYGVLSVQVYLYHLAFPNDSRIVKTLVYGVYLIETTQTILVTHDAFNAYAKGYGDLTALGSAQLEWLAVPIFSGIVSATVQMYYAYRVTILSGSRLLGIGISLIALLQGASAIAQGAQAFKIGNFADLATKAFASCTIWLAGSATCDVIIAACMTYLLLRKDTKVPETHAIVTKLVRLIVETGMLTALAATIDIILFLAFPHNSYHGCVATTLAKLYSNSLLVLFNSRIRIVGGRNGTSHGVVASYSSGPVKGAPGGATAGTGAAPSTFRAVDFGSCGTTTTTTSLGGMHVHEERYIDTDPESIPMEDQSFSAKKSAGLTLDV</sequence>
<protein>
    <recommendedName>
        <fullName evidence="3">DUF6534 domain-containing protein</fullName>
    </recommendedName>
</protein>
<dbReference type="PANTHER" id="PTHR40465">
    <property type="entry name" value="CHROMOSOME 1, WHOLE GENOME SHOTGUN SEQUENCE"/>
    <property type="match status" value="1"/>
</dbReference>
<feature type="domain" description="DUF6534" evidence="3">
    <location>
        <begin position="160"/>
        <end position="245"/>
    </location>
</feature>
<feature type="transmembrane region" description="Helical" evidence="2">
    <location>
        <begin position="154"/>
        <end position="175"/>
    </location>
</feature>
<feature type="region of interest" description="Disordered" evidence="1">
    <location>
        <begin position="319"/>
        <end position="340"/>
    </location>
</feature>
<feature type="transmembrane region" description="Helical" evidence="2">
    <location>
        <begin position="83"/>
        <end position="101"/>
    </location>
</feature>
<proteinExistence type="predicted"/>
<keyword evidence="2" id="KW-1133">Transmembrane helix</keyword>
<feature type="transmembrane region" description="Helical" evidence="2">
    <location>
        <begin position="113"/>
        <end position="134"/>
    </location>
</feature>
<dbReference type="RefSeq" id="XP_007398597.1">
    <property type="nucleotide sequence ID" value="XM_007398535.1"/>
</dbReference>
<evidence type="ECO:0000313" key="4">
    <source>
        <dbReference type="EMBL" id="EKM52241.1"/>
    </source>
</evidence>
<dbReference type="Pfam" id="PF20152">
    <property type="entry name" value="DUF6534"/>
    <property type="match status" value="1"/>
</dbReference>
<dbReference type="HOGENOM" id="CLU_046025_2_1_1"/>
<dbReference type="InParanoid" id="K5UQX4"/>
<feature type="transmembrane region" description="Helical" evidence="2">
    <location>
        <begin position="195"/>
        <end position="215"/>
    </location>
</feature>
<keyword evidence="5" id="KW-1185">Reference proteome</keyword>
<feature type="transmembrane region" description="Helical" evidence="2">
    <location>
        <begin position="12"/>
        <end position="31"/>
    </location>
</feature>
<dbReference type="PANTHER" id="PTHR40465:SF1">
    <property type="entry name" value="DUF6534 DOMAIN-CONTAINING PROTEIN"/>
    <property type="match status" value="1"/>
</dbReference>
<gene>
    <name evidence="4" type="ORF">PHACADRAFT_260480</name>
</gene>
<dbReference type="OrthoDB" id="2953893at2759"/>
<accession>K5UQX4</accession>
<reference evidence="4 5" key="1">
    <citation type="journal article" date="2012" name="BMC Genomics">
        <title>Comparative genomics of the white-rot fungi, Phanerochaete carnosa and P. chrysosporium, to elucidate the genetic basis of the distinct wood types they colonize.</title>
        <authorList>
            <person name="Suzuki H."/>
            <person name="MacDonald J."/>
            <person name="Syed K."/>
            <person name="Salamov A."/>
            <person name="Hori C."/>
            <person name="Aerts A."/>
            <person name="Henrissat B."/>
            <person name="Wiebenga A."/>
            <person name="vanKuyk P.A."/>
            <person name="Barry K."/>
            <person name="Lindquist E."/>
            <person name="LaButti K."/>
            <person name="Lapidus A."/>
            <person name="Lucas S."/>
            <person name="Coutinho P."/>
            <person name="Gong Y."/>
            <person name="Samejima M."/>
            <person name="Mahadevan R."/>
            <person name="Abou-Zaid M."/>
            <person name="de Vries R.P."/>
            <person name="Igarashi K."/>
            <person name="Yadav J.S."/>
            <person name="Grigoriev I.V."/>
            <person name="Master E.R."/>
        </authorList>
    </citation>
    <scope>NUCLEOTIDE SEQUENCE [LARGE SCALE GENOMIC DNA]</scope>
    <source>
        <strain evidence="4 5">HHB-10118-sp</strain>
    </source>
</reference>
<dbReference type="Proteomes" id="UP000008370">
    <property type="component" value="Unassembled WGS sequence"/>
</dbReference>
<keyword evidence="2" id="KW-0472">Membrane</keyword>
<organism evidence="4 5">
    <name type="scientific">Phanerochaete carnosa (strain HHB-10118-sp)</name>
    <name type="common">White-rot fungus</name>
    <name type="synonym">Peniophora carnosa</name>
    <dbReference type="NCBI Taxonomy" id="650164"/>
    <lineage>
        <taxon>Eukaryota</taxon>
        <taxon>Fungi</taxon>
        <taxon>Dikarya</taxon>
        <taxon>Basidiomycota</taxon>
        <taxon>Agaricomycotina</taxon>
        <taxon>Agaricomycetes</taxon>
        <taxon>Polyporales</taxon>
        <taxon>Phanerochaetaceae</taxon>
        <taxon>Phanerochaete</taxon>
    </lineage>
</organism>
<dbReference type="AlphaFoldDB" id="K5UQX4"/>
<keyword evidence="2" id="KW-0812">Transmembrane</keyword>
<dbReference type="EMBL" id="JH930475">
    <property type="protein sequence ID" value="EKM52241.1"/>
    <property type="molecule type" value="Genomic_DNA"/>
</dbReference>
<dbReference type="KEGG" id="pco:PHACADRAFT_260480"/>
<dbReference type="InterPro" id="IPR045339">
    <property type="entry name" value="DUF6534"/>
</dbReference>
<dbReference type="GeneID" id="18917747"/>
<evidence type="ECO:0000313" key="5">
    <source>
        <dbReference type="Proteomes" id="UP000008370"/>
    </source>
</evidence>
<evidence type="ECO:0000256" key="2">
    <source>
        <dbReference type="SAM" id="Phobius"/>
    </source>
</evidence>
<evidence type="ECO:0000256" key="1">
    <source>
        <dbReference type="SAM" id="MobiDB-lite"/>
    </source>
</evidence>
<evidence type="ECO:0000259" key="3">
    <source>
        <dbReference type="Pfam" id="PF20152"/>
    </source>
</evidence>
<name>K5UQX4_PHACS</name>
<feature type="transmembrane region" description="Helical" evidence="2">
    <location>
        <begin position="43"/>
        <end position="63"/>
    </location>
</feature>